<keyword evidence="9" id="KW-0378">Hydrolase</keyword>
<comment type="cofactor">
    <cofactor evidence="2">
        <name>Zn(2+)</name>
        <dbReference type="ChEBI" id="CHEBI:29105"/>
    </cofactor>
</comment>
<dbReference type="InterPro" id="IPR045357">
    <property type="entry name" value="Aminopeptidase_N-like_N"/>
</dbReference>
<protein>
    <recommendedName>
        <fullName evidence="5">Aminopeptidase N</fullName>
        <ecNumber evidence="4">3.4.11.2</ecNumber>
    </recommendedName>
</protein>
<comment type="catalytic activity">
    <reaction evidence="1">
        <text>Release of an N-terminal amino acid, Xaa-|-Yaa- from a peptide, amide or arylamide. Xaa is preferably Ala, but may be most amino acids including Pro (slow action). When a terminal hydrophobic residue is followed by a prolyl residue, the two may be released as an intact Xaa-Pro dipeptide.</text>
        <dbReference type="EC" id="3.4.11.2"/>
    </reaction>
</comment>
<dbReference type="Gene3D" id="1.10.390.10">
    <property type="entry name" value="Neutral Protease Domain 2"/>
    <property type="match status" value="1"/>
</dbReference>
<keyword evidence="8" id="KW-0479">Metal-binding</keyword>
<dbReference type="AlphaFoldDB" id="A0A1L3JH68"/>
<dbReference type="PRINTS" id="PR00756">
    <property type="entry name" value="ALADIPTASE"/>
</dbReference>
<dbReference type="InterPro" id="IPR050344">
    <property type="entry name" value="Peptidase_M1_aminopeptidases"/>
</dbReference>
<dbReference type="InterPro" id="IPR011989">
    <property type="entry name" value="ARM-like"/>
</dbReference>
<dbReference type="PANTHER" id="PTHR11533">
    <property type="entry name" value="PROTEASE M1 ZINC METALLOPROTEASE"/>
    <property type="match status" value="1"/>
</dbReference>
<proteinExistence type="inferred from homology"/>
<evidence type="ECO:0000256" key="11">
    <source>
        <dbReference type="ARBA" id="ARBA00023049"/>
    </source>
</evidence>
<name>A0A1L3JH68_9FLAO</name>
<dbReference type="GO" id="GO:0070006">
    <property type="term" value="F:metalloaminopeptidase activity"/>
    <property type="evidence" value="ECO:0007669"/>
    <property type="project" value="TreeGrafter"/>
</dbReference>
<feature type="chain" id="PRO_5012430845" description="Aminopeptidase N" evidence="12">
    <location>
        <begin position="20"/>
        <end position="813"/>
    </location>
</feature>
<dbReference type="GO" id="GO:0005737">
    <property type="term" value="C:cytoplasm"/>
    <property type="evidence" value="ECO:0007669"/>
    <property type="project" value="TreeGrafter"/>
</dbReference>
<organism evidence="15 16">
    <name type="scientific">Tenacibaculum todarodis</name>
    <dbReference type="NCBI Taxonomy" id="1850252"/>
    <lineage>
        <taxon>Bacteria</taxon>
        <taxon>Pseudomonadati</taxon>
        <taxon>Bacteroidota</taxon>
        <taxon>Flavobacteriia</taxon>
        <taxon>Flavobacteriales</taxon>
        <taxon>Flavobacteriaceae</taxon>
        <taxon>Tenacibaculum</taxon>
    </lineage>
</organism>
<keyword evidence="11" id="KW-0482">Metalloprotease</keyword>
<evidence type="ECO:0000259" key="14">
    <source>
        <dbReference type="Pfam" id="PF17900"/>
    </source>
</evidence>
<dbReference type="GO" id="GO:0016020">
    <property type="term" value="C:membrane"/>
    <property type="evidence" value="ECO:0007669"/>
    <property type="project" value="TreeGrafter"/>
</dbReference>
<evidence type="ECO:0000313" key="16">
    <source>
        <dbReference type="Proteomes" id="UP000181898"/>
    </source>
</evidence>
<accession>A0A1L3JH68</accession>
<evidence type="ECO:0000256" key="1">
    <source>
        <dbReference type="ARBA" id="ARBA00000098"/>
    </source>
</evidence>
<dbReference type="Pfam" id="PF17900">
    <property type="entry name" value="Peptidase_M1_N"/>
    <property type="match status" value="1"/>
</dbReference>
<dbReference type="PANTHER" id="PTHR11533:SF174">
    <property type="entry name" value="PUROMYCIN-SENSITIVE AMINOPEPTIDASE-RELATED"/>
    <property type="match status" value="1"/>
</dbReference>
<dbReference type="Proteomes" id="UP000181898">
    <property type="component" value="Chromosome"/>
</dbReference>
<evidence type="ECO:0000259" key="13">
    <source>
        <dbReference type="Pfam" id="PF01433"/>
    </source>
</evidence>
<dbReference type="InterPro" id="IPR042097">
    <property type="entry name" value="Aminopeptidase_N-like_N_sf"/>
</dbReference>
<dbReference type="RefSeq" id="WP_072554793.1">
    <property type="nucleotide sequence ID" value="NZ_CP018155.1"/>
</dbReference>
<evidence type="ECO:0000256" key="3">
    <source>
        <dbReference type="ARBA" id="ARBA00010136"/>
    </source>
</evidence>
<gene>
    <name evidence="15" type="ORF">LPB136_03415</name>
</gene>
<feature type="domain" description="Peptidase M1 membrane alanine aminopeptidase" evidence="13">
    <location>
        <begin position="257"/>
        <end position="463"/>
    </location>
</feature>
<keyword evidence="10" id="KW-0862">Zinc</keyword>
<dbReference type="Pfam" id="PF01433">
    <property type="entry name" value="Peptidase_M1"/>
    <property type="match status" value="1"/>
</dbReference>
<dbReference type="CDD" id="cd09603">
    <property type="entry name" value="M1_APN_like"/>
    <property type="match status" value="1"/>
</dbReference>
<dbReference type="Gene3D" id="2.60.40.1730">
    <property type="entry name" value="tricorn interacting facor f3 domain"/>
    <property type="match status" value="1"/>
</dbReference>
<dbReference type="InterPro" id="IPR016024">
    <property type="entry name" value="ARM-type_fold"/>
</dbReference>
<dbReference type="GO" id="GO:0042277">
    <property type="term" value="F:peptide binding"/>
    <property type="evidence" value="ECO:0007669"/>
    <property type="project" value="TreeGrafter"/>
</dbReference>
<sequence length="813" mass="93304">MRKTILSLLIALTSFVATAQTNVYRAEKEKEHKLIHTKLKVDFNFQEQKLNGEEWLTAKPYFYATDKITLDAKAMIIHEVKMNNQTLDYNYDNLKLIIDLGRTYSRNEEFTIYLKYTAQPEKVKQKGSAAITQAKGLYFINPTGLDKNKPTQIWTQGETEANSCWFPTIDSPNQKTTQEIYITVPDKFVTLSNGKLVSQTKNGTNRTDYWKLDQKHAPYLFFMGVGEYEIVREQYKNLPISYYVSKEYAPYAKEIFGHTKEMIGFFGDKLGVEYPWNKYDQIVGVDYVSGAMENTTAVIHGEKAYQKPGQLIDQNVQENTIAHEVFHHWFGNLVTTESWSNLALNESFASYSEYLWREYKYGVEDADAHLLEDVEGYKNGQNFDKHLIRFDYADKEDMFDAVSYNKGGAILHMLRNYLGDDAFYAGLKKYLTDFKYKAAEAHQLRLTLEEVSGKDLNWFFNQWFFGNGHPKLEISYDYNKLQKTVTVNIIQLQQGKEFKFPFAIDVFEGSKATRHTVFVNGKDASFILPYNNHPDLIQVNADGVLVSDVVENKVLSDYIHQLKYAKYYGHKKEALLEVAKKQDDKNAFNAVANAMNDDFYKIRMLALENIDLINKNTKKAVISKIKQIANNDAKTLVQAAAVETLGKLTDPELQPIFEKALQSKSYSVIGKGLVGLYYVDKKAAIEKSKAMPDEIRKVLATPLTRIFIEEKDESELPFVAKHILSGMFLTNIAKDKAFYQKAFEFIAKNDNTEAIQNLVDDVVVKGNQYKQYGFDKVGVNLLRQMVQFQGKANHSSRNKNEAIIKEAMAKLLQ</sequence>
<keyword evidence="12" id="KW-0732">Signal</keyword>
<comment type="similarity">
    <text evidence="3">Belongs to the peptidase M1 family.</text>
</comment>
<evidence type="ECO:0000256" key="7">
    <source>
        <dbReference type="ARBA" id="ARBA00022670"/>
    </source>
</evidence>
<evidence type="ECO:0000256" key="5">
    <source>
        <dbReference type="ARBA" id="ARBA00015611"/>
    </source>
</evidence>
<dbReference type="GO" id="GO:0016285">
    <property type="term" value="F:alanyl aminopeptidase activity"/>
    <property type="evidence" value="ECO:0007669"/>
    <property type="project" value="UniProtKB-EC"/>
</dbReference>
<evidence type="ECO:0000256" key="10">
    <source>
        <dbReference type="ARBA" id="ARBA00022833"/>
    </source>
</evidence>
<evidence type="ECO:0000256" key="2">
    <source>
        <dbReference type="ARBA" id="ARBA00001947"/>
    </source>
</evidence>
<dbReference type="KEGG" id="ten:LPB136_03415"/>
<evidence type="ECO:0000313" key="15">
    <source>
        <dbReference type="EMBL" id="APG64467.1"/>
    </source>
</evidence>
<dbReference type="GO" id="GO:0006508">
    <property type="term" value="P:proteolysis"/>
    <property type="evidence" value="ECO:0007669"/>
    <property type="project" value="UniProtKB-KW"/>
</dbReference>
<dbReference type="EMBL" id="CP018155">
    <property type="protein sequence ID" value="APG64467.1"/>
    <property type="molecule type" value="Genomic_DNA"/>
</dbReference>
<dbReference type="STRING" id="1850252.LPB136_03415"/>
<dbReference type="SUPFAM" id="SSF63737">
    <property type="entry name" value="Leukotriene A4 hydrolase N-terminal domain"/>
    <property type="match status" value="1"/>
</dbReference>
<dbReference type="GO" id="GO:0043171">
    <property type="term" value="P:peptide catabolic process"/>
    <property type="evidence" value="ECO:0007669"/>
    <property type="project" value="TreeGrafter"/>
</dbReference>
<dbReference type="InterPro" id="IPR027268">
    <property type="entry name" value="Peptidase_M4/M1_CTD_sf"/>
</dbReference>
<reference evidence="15 16" key="1">
    <citation type="submission" date="2016-11" db="EMBL/GenBank/DDBJ databases">
        <title>Tenacibaculum sp. LPB0136, isolated from marine environment.</title>
        <authorList>
            <person name="Kim E."/>
            <person name="Yi H."/>
        </authorList>
    </citation>
    <scope>NUCLEOTIDE SEQUENCE [LARGE SCALE GENOMIC DNA]</scope>
    <source>
        <strain evidence="15 16">LPB0136</strain>
    </source>
</reference>
<evidence type="ECO:0000256" key="8">
    <source>
        <dbReference type="ARBA" id="ARBA00022723"/>
    </source>
</evidence>
<evidence type="ECO:0000256" key="9">
    <source>
        <dbReference type="ARBA" id="ARBA00022801"/>
    </source>
</evidence>
<keyword evidence="6" id="KW-0031">Aminopeptidase</keyword>
<keyword evidence="16" id="KW-1185">Reference proteome</keyword>
<feature type="domain" description="Aminopeptidase N-like N-terminal" evidence="14">
    <location>
        <begin position="36"/>
        <end position="220"/>
    </location>
</feature>
<dbReference type="GO" id="GO:0008270">
    <property type="term" value="F:zinc ion binding"/>
    <property type="evidence" value="ECO:0007669"/>
    <property type="project" value="InterPro"/>
</dbReference>
<evidence type="ECO:0000256" key="12">
    <source>
        <dbReference type="SAM" id="SignalP"/>
    </source>
</evidence>
<dbReference type="EC" id="3.4.11.2" evidence="4"/>
<dbReference type="Gene3D" id="1.25.10.10">
    <property type="entry name" value="Leucine-rich Repeat Variant"/>
    <property type="match status" value="1"/>
</dbReference>
<dbReference type="OrthoDB" id="100605at2"/>
<evidence type="ECO:0000256" key="4">
    <source>
        <dbReference type="ARBA" id="ARBA00012564"/>
    </source>
</evidence>
<dbReference type="GO" id="GO:0005615">
    <property type="term" value="C:extracellular space"/>
    <property type="evidence" value="ECO:0007669"/>
    <property type="project" value="TreeGrafter"/>
</dbReference>
<dbReference type="SUPFAM" id="SSF55486">
    <property type="entry name" value="Metalloproteases ('zincins'), catalytic domain"/>
    <property type="match status" value="1"/>
</dbReference>
<feature type="signal peptide" evidence="12">
    <location>
        <begin position="1"/>
        <end position="19"/>
    </location>
</feature>
<evidence type="ECO:0000256" key="6">
    <source>
        <dbReference type="ARBA" id="ARBA00022438"/>
    </source>
</evidence>
<dbReference type="SUPFAM" id="SSF48371">
    <property type="entry name" value="ARM repeat"/>
    <property type="match status" value="1"/>
</dbReference>
<dbReference type="InterPro" id="IPR001930">
    <property type="entry name" value="Peptidase_M1"/>
</dbReference>
<keyword evidence="7" id="KW-0645">Protease</keyword>
<dbReference type="InterPro" id="IPR014782">
    <property type="entry name" value="Peptidase_M1_dom"/>
</dbReference>